<reference evidence="2" key="1">
    <citation type="submission" date="2022-07" db="EMBL/GenBank/DDBJ databases">
        <title>Chromosome-level genome of Muraenolepis orangiensis.</title>
        <authorList>
            <person name="Kim J."/>
        </authorList>
    </citation>
    <scope>NUCLEOTIDE SEQUENCE</scope>
    <source>
        <strain evidence="2">KU_S4_2022</strain>
        <tissue evidence="2">Muscle</tissue>
    </source>
</reference>
<evidence type="ECO:0000313" key="3">
    <source>
        <dbReference type="Proteomes" id="UP001148018"/>
    </source>
</evidence>
<name>A0A9Q0IPD3_9TELE</name>
<accession>A0A9Q0IPD3</accession>
<dbReference type="AlphaFoldDB" id="A0A9Q0IPD3"/>
<comment type="caution">
    <text evidence="2">The sequence shown here is derived from an EMBL/GenBank/DDBJ whole genome shotgun (WGS) entry which is preliminary data.</text>
</comment>
<feature type="compositionally biased region" description="Basic and acidic residues" evidence="1">
    <location>
        <begin position="56"/>
        <end position="76"/>
    </location>
</feature>
<evidence type="ECO:0000313" key="2">
    <source>
        <dbReference type="EMBL" id="KAJ3605548.1"/>
    </source>
</evidence>
<organism evidence="2 3">
    <name type="scientific">Muraenolepis orangiensis</name>
    <name type="common">Patagonian moray cod</name>
    <dbReference type="NCBI Taxonomy" id="630683"/>
    <lineage>
        <taxon>Eukaryota</taxon>
        <taxon>Metazoa</taxon>
        <taxon>Chordata</taxon>
        <taxon>Craniata</taxon>
        <taxon>Vertebrata</taxon>
        <taxon>Euteleostomi</taxon>
        <taxon>Actinopterygii</taxon>
        <taxon>Neopterygii</taxon>
        <taxon>Teleostei</taxon>
        <taxon>Neoteleostei</taxon>
        <taxon>Acanthomorphata</taxon>
        <taxon>Zeiogadaria</taxon>
        <taxon>Gadariae</taxon>
        <taxon>Gadiformes</taxon>
        <taxon>Muraenolepidoidei</taxon>
        <taxon>Muraenolepididae</taxon>
        <taxon>Muraenolepis</taxon>
    </lineage>
</organism>
<proteinExistence type="predicted"/>
<gene>
    <name evidence="2" type="ORF">NHX12_027593</name>
</gene>
<keyword evidence="3" id="KW-1185">Reference proteome</keyword>
<dbReference type="EMBL" id="JANIIK010000043">
    <property type="protein sequence ID" value="KAJ3605548.1"/>
    <property type="molecule type" value="Genomic_DNA"/>
</dbReference>
<feature type="region of interest" description="Disordered" evidence="1">
    <location>
        <begin position="1"/>
        <end position="76"/>
    </location>
</feature>
<protein>
    <submittedName>
        <fullName evidence="2">Uncharacterized protein</fullName>
    </submittedName>
</protein>
<dbReference type="Proteomes" id="UP001148018">
    <property type="component" value="Unassembled WGS sequence"/>
</dbReference>
<sequence length="76" mass="8620">MRGSQNNQPKETEQTGGRGVCPPENQGGGGGSLEDIWEHLRTIGTLWWSDNGPCQRPDKNRTAQLRDREEEEDERQ</sequence>
<evidence type="ECO:0000256" key="1">
    <source>
        <dbReference type="SAM" id="MobiDB-lite"/>
    </source>
</evidence>